<gene>
    <name evidence="1" type="ORF">RAN89_13715</name>
</gene>
<evidence type="ECO:0000313" key="2">
    <source>
        <dbReference type="Proteomes" id="UP001302257"/>
    </source>
</evidence>
<dbReference type="EMBL" id="CP132507">
    <property type="protein sequence ID" value="WNO03962.1"/>
    <property type="molecule type" value="Genomic_DNA"/>
</dbReference>
<dbReference type="PANTHER" id="PTHR38460:SF1">
    <property type="entry name" value="TAUTOMERASE YOLI-RELATED"/>
    <property type="match status" value="1"/>
</dbReference>
<reference evidence="1 2" key="1">
    <citation type="submission" date="2023-08" db="EMBL/GenBank/DDBJ databases">
        <title>Rhodoferax potami sp. nov. and Rhodoferax mekongensis sp. nov., isolated from the Mekong River in Thailand.</title>
        <authorList>
            <person name="Kitikhun S."/>
            <person name="Charoenyingcharoen P."/>
            <person name="Siriarchawattana P."/>
            <person name="Likhitrattanapisal S."/>
            <person name="Nilsakha T."/>
            <person name="Chanpet A."/>
            <person name="Rattanawaree P."/>
            <person name="Ingsriswang S."/>
        </authorList>
    </citation>
    <scope>NUCLEOTIDE SEQUENCE [LARGE SCALE GENOMIC DNA]</scope>
    <source>
        <strain evidence="1 2">TBRC 17307</strain>
    </source>
</reference>
<dbReference type="InterPro" id="IPR037479">
    <property type="entry name" value="Tauto_MSAD"/>
</dbReference>
<dbReference type="Pfam" id="PF14552">
    <property type="entry name" value="Tautomerase_2"/>
    <property type="match status" value="1"/>
</dbReference>
<sequence>MKASAAVHSGLVEACNVPPNSLFQLIPLFDSDEIILAPFFSGVNRSKDVFVIEVVILLRRTEDQKLALFRQNAQHTIQAGFRADGVMIALV</sequence>
<accession>A0ABZ0AZ25</accession>
<dbReference type="PANTHER" id="PTHR38460">
    <property type="entry name" value="TAUTOMERASE YOLI-RELATED"/>
    <property type="match status" value="1"/>
</dbReference>
<organism evidence="1 2">
    <name type="scientific">Rhodoferax mekongensis</name>
    <dbReference type="NCBI Taxonomy" id="3068341"/>
    <lineage>
        <taxon>Bacteria</taxon>
        <taxon>Pseudomonadati</taxon>
        <taxon>Pseudomonadota</taxon>
        <taxon>Betaproteobacteria</taxon>
        <taxon>Burkholderiales</taxon>
        <taxon>Comamonadaceae</taxon>
        <taxon>Rhodoferax</taxon>
    </lineage>
</organism>
<dbReference type="SUPFAM" id="SSF55331">
    <property type="entry name" value="Tautomerase/MIF"/>
    <property type="match status" value="1"/>
</dbReference>
<dbReference type="InterPro" id="IPR014347">
    <property type="entry name" value="Tautomerase/MIF_sf"/>
</dbReference>
<dbReference type="RefSeq" id="WP_313866833.1">
    <property type="nucleotide sequence ID" value="NZ_CP132507.1"/>
</dbReference>
<name>A0ABZ0AZ25_9BURK</name>
<dbReference type="Gene3D" id="3.30.429.10">
    <property type="entry name" value="Macrophage Migration Inhibitory Factor"/>
    <property type="match status" value="1"/>
</dbReference>
<evidence type="ECO:0000313" key="1">
    <source>
        <dbReference type="EMBL" id="WNO03962.1"/>
    </source>
</evidence>
<dbReference type="Proteomes" id="UP001302257">
    <property type="component" value="Chromosome"/>
</dbReference>
<keyword evidence="2" id="KW-1185">Reference proteome</keyword>
<proteinExistence type="predicted"/>
<protein>
    <submittedName>
        <fullName evidence="1">Tautomerase family protein</fullName>
    </submittedName>
</protein>